<sequence>MEGEMIERRPAVEPKEPGLSDLLPGSKIHFVTRSDGMDNNHSGTYMGDLTKGDTWFLVYVPSDGDGEGAVDLVPWRHVSDMTAWRVEK</sequence>
<gene>
    <name evidence="1" type="ORF">S01H1_41541</name>
</gene>
<accession>X0UIW5</accession>
<organism evidence="1">
    <name type="scientific">marine sediment metagenome</name>
    <dbReference type="NCBI Taxonomy" id="412755"/>
    <lineage>
        <taxon>unclassified sequences</taxon>
        <taxon>metagenomes</taxon>
        <taxon>ecological metagenomes</taxon>
    </lineage>
</organism>
<dbReference type="AlphaFoldDB" id="X0UIW5"/>
<comment type="caution">
    <text evidence="1">The sequence shown here is derived from an EMBL/GenBank/DDBJ whole genome shotgun (WGS) entry which is preliminary data.</text>
</comment>
<reference evidence="1" key="1">
    <citation type="journal article" date="2014" name="Front. Microbiol.">
        <title>High frequency of phylogenetically diverse reductive dehalogenase-homologous genes in deep subseafloor sedimentary metagenomes.</title>
        <authorList>
            <person name="Kawai M."/>
            <person name="Futagami T."/>
            <person name="Toyoda A."/>
            <person name="Takaki Y."/>
            <person name="Nishi S."/>
            <person name="Hori S."/>
            <person name="Arai W."/>
            <person name="Tsubouchi T."/>
            <person name="Morono Y."/>
            <person name="Uchiyama I."/>
            <person name="Ito T."/>
            <person name="Fujiyama A."/>
            <person name="Inagaki F."/>
            <person name="Takami H."/>
        </authorList>
    </citation>
    <scope>NUCLEOTIDE SEQUENCE</scope>
    <source>
        <strain evidence="1">Expedition CK06-06</strain>
    </source>
</reference>
<dbReference type="EMBL" id="BARS01026352">
    <property type="protein sequence ID" value="GAG00313.1"/>
    <property type="molecule type" value="Genomic_DNA"/>
</dbReference>
<name>X0UIW5_9ZZZZ</name>
<proteinExistence type="predicted"/>
<evidence type="ECO:0000313" key="1">
    <source>
        <dbReference type="EMBL" id="GAG00313.1"/>
    </source>
</evidence>
<protein>
    <submittedName>
        <fullName evidence="1">Uncharacterized protein</fullName>
    </submittedName>
</protein>